<dbReference type="HOGENOM" id="CLU_075053_4_1_9"/>
<dbReference type="GO" id="GO:0003677">
    <property type="term" value="F:DNA binding"/>
    <property type="evidence" value="ECO:0007669"/>
    <property type="project" value="UniProtKB-KW"/>
</dbReference>
<dbReference type="SUPFAM" id="SSF51206">
    <property type="entry name" value="cAMP-binding domain-like"/>
    <property type="match status" value="1"/>
</dbReference>
<feature type="domain" description="HTH crp-type" evidence="5">
    <location>
        <begin position="151"/>
        <end position="219"/>
    </location>
</feature>
<comment type="caution">
    <text evidence="6">The sequence shown here is derived from an EMBL/GenBank/DDBJ whole genome shotgun (WGS) entry which is preliminary data.</text>
</comment>
<dbReference type="InterPro" id="IPR014710">
    <property type="entry name" value="RmlC-like_jellyroll"/>
</dbReference>
<dbReference type="Gene3D" id="2.60.120.10">
    <property type="entry name" value="Jelly Rolls"/>
    <property type="match status" value="1"/>
</dbReference>
<dbReference type="OrthoDB" id="3176638at2"/>
<gene>
    <name evidence="6" type="ORF">HMPREF9225_0877</name>
</gene>
<dbReference type="AlphaFoldDB" id="E0NL38"/>
<dbReference type="PROSITE" id="PS50042">
    <property type="entry name" value="CNMP_BINDING_3"/>
    <property type="match status" value="1"/>
</dbReference>
<keyword evidence="7" id="KW-1185">Reference proteome</keyword>
<keyword evidence="2" id="KW-0238">DNA-binding</keyword>
<evidence type="ECO:0000259" key="4">
    <source>
        <dbReference type="PROSITE" id="PS50042"/>
    </source>
</evidence>
<dbReference type="Proteomes" id="UP000003280">
    <property type="component" value="Unassembled WGS sequence"/>
</dbReference>
<dbReference type="GO" id="GO:0006355">
    <property type="term" value="P:regulation of DNA-templated transcription"/>
    <property type="evidence" value="ECO:0007669"/>
    <property type="project" value="InterPro"/>
</dbReference>
<dbReference type="RefSeq" id="WP_008901692.1">
    <property type="nucleotide sequence ID" value="NZ_GL397071.1"/>
</dbReference>
<evidence type="ECO:0000313" key="6">
    <source>
        <dbReference type="EMBL" id="EFM25471.1"/>
    </source>
</evidence>
<dbReference type="InterPro" id="IPR018490">
    <property type="entry name" value="cNMP-bd_dom_sf"/>
</dbReference>
<dbReference type="Pfam" id="PF13545">
    <property type="entry name" value="HTH_Crp_2"/>
    <property type="match status" value="1"/>
</dbReference>
<dbReference type="eggNOG" id="COG0664">
    <property type="taxonomic scope" value="Bacteria"/>
</dbReference>
<evidence type="ECO:0000259" key="5">
    <source>
        <dbReference type="PROSITE" id="PS51063"/>
    </source>
</evidence>
<keyword evidence="3" id="KW-0804">Transcription</keyword>
<dbReference type="InterPro" id="IPR012318">
    <property type="entry name" value="HTH_CRP"/>
</dbReference>
<dbReference type="STRING" id="862517.HMPREF9225_0877"/>
<feature type="domain" description="Cyclic nucleotide-binding" evidence="4">
    <location>
        <begin position="10"/>
        <end position="107"/>
    </location>
</feature>
<proteinExistence type="predicted"/>
<organism evidence="6 7">
    <name type="scientific">Peptoniphilus duerdenii ATCC BAA-1640</name>
    <dbReference type="NCBI Taxonomy" id="862517"/>
    <lineage>
        <taxon>Bacteria</taxon>
        <taxon>Bacillati</taxon>
        <taxon>Bacillota</taxon>
        <taxon>Tissierellia</taxon>
        <taxon>Tissierellales</taxon>
        <taxon>Peptoniphilaceae</taxon>
        <taxon>Peptoniphilus</taxon>
    </lineage>
</organism>
<dbReference type="SUPFAM" id="SSF46785">
    <property type="entry name" value="Winged helix' DNA-binding domain"/>
    <property type="match status" value="1"/>
</dbReference>
<accession>E0NL38</accession>
<evidence type="ECO:0000313" key="7">
    <source>
        <dbReference type="Proteomes" id="UP000003280"/>
    </source>
</evidence>
<evidence type="ECO:0000256" key="2">
    <source>
        <dbReference type="ARBA" id="ARBA00023125"/>
    </source>
</evidence>
<reference evidence="6 7" key="1">
    <citation type="submission" date="2010-07" db="EMBL/GenBank/DDBJ databases">
        <authorList>
            <person name="Muzny D."/>
            <person name="Qin X."/>
            <person name="Deng J."/>
            <person name="Jiang H."/>
            <person name="Liu Y."/>
            <person name="Qu J."/>
            <person name="Song X.-Z."/>
            <person name="Zhang L."/>
            <person name="Thornton R."/>
            <person name="Coyle M."/>
            <person name="Francisco L."/>
            <person name="Jackson L."/>
            <person name="Javaid M."/>
            <person name="Korchina V."/>
            <person name="Kovar C."/>
            <person name="Mata R."/>
            <person name="Mathew T."/>
            <person name="Ngo R."/>
            <person name="Nguyen L."/>
            <person name="Nguyen N."/>
            <person name="Okwuonu G."/>
            <person name="Ongeri F."/>
            <person name="Pham C."/>
            <person name="Simmons D."/>
            <person name="Wilczek-Boney K."/>
            <person name="Hale W."/>
            <person name="Jakkamsetti A."/>
            <person name="Pham P."/>
            <person name="Ruth R."/>
            <person name="San Lucas F."/>
            <person name="Warren J."/>
            <person name="Zhang J."/>
            <person name="Zhao Z."/>
            <person name="Zhou C."/>
            <person name="Zhu D."/>
            <person name="Lee S."/>
            <person name="Bess C."/>
            <person name="Blankenburg K."/>
            <person name="Forbes L."/>
            <person name="Fu Q."/>
            <person name="Gubbala S."/>
            <person name="Hirani K."/>
            <person name="Jayaseelan J.C."/>
            <person name="Lara F."/>
            <person name="Munidasa M."/>
            <person name="Palculict T."/>
            <person name="Patil S."/>
            <person name="Pu L.-L."/>
            <person name="Saada N."/>
            <person name="Tang L."/>
            <person name="Weissenberger G."/>
            <person name="Zhu Y."/>
            <person name="Hemphill L."/>
            <person name="Shang Y."/>
            <person name="Youmans B."/>
            <person name="Ayvaz T."/>
            <person name="Ross M."/>
            <person name="Santibanez J."/>
            <person name="Aqrawi P."/>
            <person name="Gross S."/>
            <person name="Joshi V."/>
            <person name="Fowler G."/>
            <person name="Nazareth L."/>
            <person name="Reid J."/>
            <person name="Worley K."/>
            <person name="Petrosino J."/>
            <person name="Highlander S."/>
            <person name="Gibbs R."/>
        </authorList>
    </citation>
    <scope>NUCLEOTIDE SEQUENCE [LARGE SCALE GENOMIC DNA]</scope>
    <source>
        <strain evidence="6 7">ATCC BAA-1640</strain>
    </source>
</reference>
<dbReference type="CDD" id="cd00038">
    <property type="entry name" value="CAP_ED"/>
    <property type="match status" value="1"/>
</dbReference>
<dbReference type="SMART" id="SM00100">
    <property type="entry name" value="cNMP"/>
    <property type="match status" value="1"/>
</dbReference>
<dbReference type="InterPro" id="IPR036390">
    <property type="entry name" value="WH_DNA-bd_sf"/>
</dbReference>
<protein>
    <submittedName>
        <fullName evidence="6">Cyclic nucleotide-binding domain protein</fullName>
    </submittedName>
</protein>
<sequence>MKEIILKSKIFKNIEENEVDLLLKCINNYRKTFKKGEVILREGEKTEYMGIVITGSVVVERADLWGNNTVLGVISPGGIFAETYAILNDEPLMINVYANEKSEILFLRTNEIFKTCEKSCNFHDQLILNLIRIASFKNLNLSRKILHTGPKTIRGKLLSFFSEWVKKEKSLSFSIPYDRQQLADYLSVDRSAMSNELSKMQKEGILEFKKNKFKIIDENIIF</sequence>
<evidence type="ECO:0000256" key="1">
    <source>
        <dbReference type="ARBA" id="ARBA00023015"/>
    </source>
</evidence>
<name>E0NL38_9FIRM</name>
<dbReference type="EMBL" id="AEEH01000034">
    <property type="protein sequence ID" value="EFM25471.1"/>
    <property type="molecule type" value="Genomic_DNA"/>
</dbReference>
<dbReference type="InterPro" id="IPR000595">
    <property type="entry name" value="cNMP-bd_dom"/>
</dbReference>
<evidence type="ECO:0000256" key="3">
    <source>
        <dbReference type="ARBA" id="ARBA00023163"/>
    </source>
</evidence>
<dbReference type="Pfam" id="PF00027">
    <property type="entry name" value="cNMP_binding"/>
    <property type="match status" value="1"/>
</dbReference>
<dbReference type="PROSITE" id="PS51063">
    <property type="entry name" value="HTH_CRP_2"/>
    <property type="match status" value="1"/>
</dbReference>
<keyword evidence="1" id="KW-0805">Transcription regulation</keyword>